<name>A0A8S5QTI6_9CAUD</name>
<feature type="domain" description="DNA methylase N-4/N-6" evidence="4">
    <location>
        <begin position="140"/>
        <end position="211"/>
    </location>
</feature>
<dbReference type="InterPro" id="IPR002052">
    <property type="entry name" value="DNA_methylase_N6_adenine_CS"/>
</dbReference>
<dbReference type="InterPro" id="IPR002941">
    <property type="entry name" value="DNA_methylase_N4/N6"/>
</dbReference>
<dbReference type="EMBL" id="BK015728">
    <property type="protein sequence ID" value="DAE22153.1"/>
    <property type="molecule type" value="Genomic_DNA"/>
</dbReference>
<sequence length="226" mass="26089">MEYMRTLPDKAFDLAVVDPPYGDGNGGRAKRFGGMFGAVYGENTRAHVVDANERDGAPSISAKVTKMKRTAKKIVEWDVAPKEEYFQELFRISRDQIIWGGNYFSLPPTRCFLILRKTNIPENFSMAMCEYAWTSFNGNAKVFDFNMQRQPGRFHPTQKPVELYEWILTRFAKEGDKILDTHLGSGSSRIAAYNLGFDFVGCEICREYYEKQEERFAAHTEQVRMW</sequence>
<evidence type="ECO:0000256" key="3">
    <source>
        <dbReference type="ARBA" id="ARBA00022679"/>
    </source>
</evidence>
<reference evidence="5" key="1">
    <citation type="journal article" date="2021" name="Proc. Natl. Acad. Sci. U.S.A.">
        <title>A Catalog of Tens of Thousands of Viruses from Human Metagenomes Reveals Hidden Associations with Chronic Diseases.</title>
        <authorList>
            <person name="Tisza M.J."/>
            <person name="Buck C.B."/>
        </authorList>
    </citation>
    <scope>NUCLEOTIDE SEQUENCE</scope>
    <source>
        <strain evidence="5">CtLsx2</strain>
    </source>
</reference>
<dbReference type="GO" id="GO:0003677">
    <property type="term" value="F:DNA binding"/>
    <property type="evidence" value="ECO:0007669"/>
    <property type="project" value="InterPro"/>
</dbReference>
<dbReference type="InterPro" id="IPR001091">
    <property type="entry name" value="RM_Methyltransferase"/>
</dbReference>
<dbReference type="GO" id="GO:0008170">
    <property type="term" value="F:N-methyltransferase activity"/>
    <property type="evidence" value="ECO:0007669"/>
    <property type="project" value="InterPro"/>
</dbReference>
<evidence type="ECO:0000313" key="5">
    <source>
        <dbReference type="EMBL" id="DAE22153.1"/>
    </source>
</evidence>
<evidence type="ECO:0000256" key="1">
    <source>
        <dbReference type="ARBA" id="ARBA00006594"/>
    </source>
</evidence>
<protein>
    <submittedName>
        <fullName evidence="5">Adenine specific DNA methyltransferase</fullName>
    </submittedName>
</protein>
<comment type="similarity">
    <text evidence="1">Belongs to the N(4)/N(6)-methyltransferase family.</text>
</comment>
<organism evidence="5">
    <name type="scientific">Siphoviridae sp. ctLsx2</name>
    <dbReference type="NCBI Taxonomy" id="2826254"/>
    <lineage>
        <taxon>Viruses</taxon>
        <taxon>Duplodnaviria</taxon>
        <taxon>Heunggongvirae</taxon>
        <taxon>Uroviricota</taxon>
        <taxon>Caudoviricetes</taxon>
    </lineage>
</organism>
<dbReference type="Pfam" id="PF01555">
    <property type="entry name" value="N6_N4_Mtase"/>
    <property type="match status" value="1"/>
</dbReference>
<dbReference type="InterPro" id="IPR029063">
    <property type="entry name" value="SAM-dependent_MTases_sf"/>
</dbReference>
<accession>A0A8S5QTI6</accession>
<dbReference type="GO" id="GO:0032259">
    <property type="term" value="P:methylation"/>
    <property type="evidence" value="ECO:0007669"/>
    <property type="project" value="UniProtKB-KW"/>
</dbReference>
<keyword evidence="3" id="KW-0808">Transferase</keyword>
<dbReference type="Gene3D" id="3.40.50.150">
    <property type="entry name" value="Vaccinia Virus protein VP39"/>
    <property type="match status" value="1"/>
</dbReference>
<dbReference type="SUPFAM" id="SSF53335">
    <property type="entry name" value="S-adenosyl-L-methionine-dependent methyltransferases"/>
    <property type="match status" value="1"/>
</dbReference>
<dbReference type="PRINTS" id="PR00508">
    <property type="entry name" value="S21N4MTFRASE"/>
</dbReference>
<dbReference type="PROSITE" id="PS00092">
    <property type="entry name" value="N6_MTASE"/>
    <property type="match status" value="1"/>
</dbReference>
<keyword evidence="2 5" id="KW-0489">Methyltransferase</keyword>
<evidence type="ECO:0000259" key="4">
    <source>
        <dbReference type="Pfam" id="PF01555"/>
    </source>
</evidence>
<evidence type="ECO:0000256" key="2">
    <source>
        <dbReference type="ARBA" id="ARBA00022603"/>
    </source>
</evidence>
<proteinExistence type="inferred from homology"/>